<evidence type="ECO:0000259" key="6">
    <source>
        <dbReference type="Pfam" id="PF04932"/>
    </source>
</evidence>
<keyword evidence="3 5" id="KW-1133">Transmembrane helix</keyword>
<feature type="transmembrane region" description="Helical" evidence="5">
    <location>
        <begin position="342"/>
        <end position="362"/>
    </location>
</feature>
<reference evidence="7 8" key="1">
    <citation type="journal article" date="2012" name="Int. J. Syst. Evol. Microbiol.">
        <title>Flammeovirga pacifica sp. nov., isolated from deep-sea sediment.</title>
        <authorList>
            <person name="Xu H."/>
            <person name="Fu Y."/>
            <person name="Yang N."/>
            <person name="Ding Z."/>
            <person name="Lai Q."/>
            <person name="Zeng R."/>
        </authorList>
    </citation>
    <scope>NUCLEOTIDE SEQUENCE [LARGE SCALE GENOMIC DNA]</scope>
    <source>
        <strain evidence="8">DSM 24597 / LMG 26175 / WPAGA1</strain>
    </source>
</reference>
<name>A0A1S1Z195_FLAPC</name>
<sequence length="421" mass="49705">MNININFSLKNNENKIYLLFILLFISLPLPILYSNIIIYSVSFLLIINGIRNYKSIDFYHPGFLFIFYFLLLCLNLLQVQEIEKYGIRRIDTSLPFLIIPLVFVLNNFFLKISNNKIIEILRVFSAFISGFVVICSIASIYKFITSEYLISNLFYNNYVSILSDFSPVYFGMYVCFSFVVLFIYPFSNKLLNNFLLSILSIGIIQTFSRINLLFFLLFLILNIKSFKVWLIIFFSIFISLFFLFESNLWNERVESVKKSITKSHYILTTEQFDPQQNISGEELRILHLRVFLENINSVKTLLIGNGTGMNEHTLAEKSFKYKREMTPHKTKYPYHEFNFHNSYLEIIFELGLIGVFPFIFYFKKLLNQRCKLNIYFVSLILIISLTESILMRQKGVVFVVFISSFLFLLNENSNIRYKRCS</sequence>
<dbReference type="EMBL" id="JRYR02000001">
    <property type="protein sequence ID" value="OHX67011.1"/>
    <property type="molecule type" value="Genomic_DNA"/>
</dbReference>
<feature type="transmembrane region" description="Helical" evidence="5">
    <location>
        <begin position="121"/>
        <end position="144"/>
    </location>
</feature>
<proteinExistence type="predicted"/>
<dbReference type="RefSeq" id="WP_044224082.1">
    <property type="nucleotide sequence ID" value="NZ_JRYR02000001.1"/>
</dbReference>
<gene>
    <name evidence="7" type="ORF">NH26_11985</name>
</gene>
<feature type="transmembrane region" description="Helical" evidence="5">
    <location>
        <begin position="58"/>
        <end position="77"/>
    </location>
</feature>
<evidence type="ECO:0000313" key="7">
    <source>
        <dbReference type="EMBL" id="OHX67011.1"/>
    </source>
</evidence>
<organism evidence="7 8">
    <name type="scientific">Flammeovirga pacifica</name>
    <dbReference type="NCBI Taxonomy" id="915059"/>
    <lineage>
        <taxon>Bacteria</taxon>
        <taxon>Pseudomonadati</taxon>
        <taxon>Bacteroidota</taxon>
        <taxon>Cytophagia</taxon>
        <taxon>Cytophagales</taxon>
        <taxon>Flammeovirgaceae</taxon>
        <taxon>Flammeovirga</taxon>
    </lineage>
</organism>
<protein>
    <recommendedName>
        <fullName evidence="6">O-antigen ligase-related domain-containing protein</fullName>
    </recommendedName>
</protein>
<comment type="caution">
    <text evidence="7">The sequence shown here is derived from an EMBL/GenBank/DDBJ whole genome shotgun (WGS) entry which is preliminary data.</text>
</comment>
<feature type="transmembrane region" description="Helical" evidence="5">
    <location>
        <begin position="165"/>
        <end position="186"/>
    </location>
</feature>
<comment type="subcellular location">
    <subcellularLocation>
        <location evidence="1">Membrane</location>
        <topology evidence="1">Multi-pass membrane protein</topology>
    </subcellularLocation>
</comment>
<evidence type="ECO:0000256" key="3">
    <source>
        <dbReference type="ARBA" id="ARBA00022989"/>
    </source>
</evidence>
<keyword evidence="4 5" id="KW-0472">Membrane</keyword>
<keyword evidence="8" id="KW-1185">Reference proteome</keyword>
<dbReference type="InterPro" id="IPR007016">
    <property type="entry name" value="O-antigen_ligase-rel_domated"/>
</dbReference>
<keyword evidence="2 5" id="KW-0812">Transmembrane</keyword>
<feature type="transmembrane region" description="Helical" evidence="5">
    <location>
        <begin position="374"/>
        <end position="390"/>
    </location>
</feature>
<dbReference type="AlphaFoldDB" id="A0A1S1Z195"/>
<dbReference type="STRING" id="915059.NH26_11985"/>
<dbReference type="Pfam" id="PF04932">
    <property type="entry name" value="Wzy_C"/>
    <property type="match status" value="1"/>
</dbReference>
<feature type="transmembrane region" description="Helical" evidence="5">
    <location>
        <begin position="16"/>
        <end position="46"/>
    </location>
</feature>
<evidence type="ECO:0000256" key="4">
    <source>
        <dbReference type="ARBA" id="ARBA00023136"/>
    </source>
</evidence>
<dbReference type="Proteomes" id="UP000179797">
    <property type="component" value="Unassembled WGS sequence"/>
</dbReference>
<feature type="transmembrane region" description="Helical" evidence="5">
    <location>
        <begin position="89"/>
        <end position="109"/>
    </location>
</feature>
<evidence type="ECO:0000256" key="2">
    <source>
        <dbReference type="ARBA" id="ARBA00022692"/>
    </source>
</evidence>
<evidence type="ECO:0000313" key="8">
    <source>
        <dbReference type="Proteomes" id="UP000179797"/>
    </source>
</evidence>
<dbReference type="GO" id="GO:0016020">
    <property type="term" value="C:membrane"/>
    <property type="evidence" value="ECO:0007669"/>
    <property type="project" value="UniProtKB-SubCell"/>
</dbReference>
<feature type="transmembrane region" description="Helical" evidence="5">
    <location>
        <begin position="198"/>
        <end position="221"/>
    </location>
</feature>
<accession>A0A1S1Z195</accession>
<evidence type="ECO:0000256" key="1">
    <source>
        <dbReference type="ARBA" id="ARBA00004141"/>
    </source>
</evidence>
<feature type="transmembrane region" description="Helical" evidence="5">
    <location>
        <begin position="396"/>
        <end position="413"/>
    </location>
</feature>
<evidence type="ECO:0000256" key="5">
    <source>
        <dbReference type="SAM" id="Phobius"/>
    </source>
</evidence>
<feature type="domain" description="O-antigen ligase-related" evidence="6">
    <location>
        <begin position="195"/>
        <end position="359"/>
    </location>
</feature>
<feature type="transmembrane region" description="Helical" evidence="5">
    <location>
        <begin position="228"/>
        <end position="244"/>
    </location>
</feature>